<dbReference type="EMBL" id="CP049232">
    <property type="protein sequence ID" value="QPI06168.1"/>
    <property type="molecule type" value="Genomic_DNA"/>
</dbReference>
<organism evidence="2 3">
    <name type="scientific">Campylobacter concisus</name>
    <dbReference type="NCBI Taxonomy" id="199"/>
    <lineage>
        <taxon>Bacteria</taxon>
        <taxon>Pseudomonadati</taxon>
        <taxon>Campylobacterota</taxon>
        <taxon>Epsilonproteobacteria</taxon>
        <taxon>Campylobacterales</taxon>
        <taxon>Campylobacteraceae</taxon>
        <taxon>Campylobacter</taxon>
    </lineage>
</organism>
<protein>
    <submittedName>
        <fullName evidence="2">DUF4391 domain-containing protein</fullName>
    </submittedName>
</protein>
<accession>A0A7S9S9Z4</accession>
<sequence>MAIELPKSTEFNKKIPKQKFYENLEISPALKKIFIEQVDKILWSYKIASSNTNLADGNLVKEIEVLEVFLKSPNLDGELLRHIDRAVPYHIVFILEYQGRYKACISYKEAAISGNRAFKVNSYYYTDWLDKQDLPLKLEGLNLDAAYENFVRQIAGETLQKIASDESLKDSVARSEQKELLQKQILALESKMRKEKQLNRQIEINLELKKLRKEFKNIL</sequence>
<evidence type="ECO:0000313" key="2">
    <source>
        <dbReference type="EMBL" id="QPI06168.1"/>
    </source>
</evidence>
<dbReference type="Proteomes" id="UP000594535">
    <property type="component" value="Chromosome"/>
</dbReference>
<evidence type="ECO:0000313" key="3">
    <source>
        <dbReference type="Proteomes" id="UP000594535"/>
    </source>
</evidence>
<proteinExistence type="predicted"/>
<gene>
    <name evidence="2" type="ORF">G5B96_02070</name>
</gene>
<dbReference type="AlphaFoldDB" id="A0A7S9S9Z4"/>
<name>A0A7S9S9Z4_9BACT</name>
<dbReference type="InterPro" id="IPR025503">
    <property type="entry name" value="DUF4391"/>
</dbReference>
<keyword evidence="1" id="KW-0175">Coiled coil</keyword>
<evidence type="ECO:0000256" key="1">
    <source>
        <dbReference type="SAM" id="Coils"/>
    </source>
</evidence>
<dbReference type="Pfam" id="PF14335">
    <property type="entry name" value="DUF4391"/>
    <property type="match status" value="1"/>
</dbReference>
<feature type="coiled-coil region" evidence="1">
    <location>
        <begin position="178"/>
        <end position="214"/>
    </location>
</feature>
<dbReference type="RefSeq" id="WP_196088946.1">
    <property type="nucleotide sequence ID" value="NZ_CP049232.1"/>
</dbReference>
<reference evidence="2 3" key="1">
    <citation type="journal article" date="2020" name="Microb. Genom.">
        <title>Analysis of complete Campylobacter concisus genomes identifies genomospecies features, secretion systems and novel plasmids and their association with severe ulcerative colitis.</title>
        <authorList>
            <person name="Liu F."/>
            <person name="Chen S."/>
            <person name="Luu L.D.W."/>
            <person name="Lee S.A."/>
            <person name="Tay A.C.Y."/>
            <person name="Wu R."/>
            <person name="Riordan S.M."/>
            <person name="Lan R."/>
            <person name="Liu L."/>
            <person name="Zhang L."/>
        </authorList>
    </citation>
    <scope>NUCLEOTIDE SEQUENCE [LARGE SCALE GENOMIC DNA]</scope>
    <source>
        <strain evidence="2 3">H9O-S2</strain>
    </source>
</reference>